<protein>
    <submittedName>
        <fullName evidence="1">Uncharacterized protein</fullName>
    </submittedName>
</protein>
<sequence>MYHAHVQHPMGSGYMMQTGKFRNVEDALAAYLELVDRDNNPFGRLALERNPQPIRVLLIPGHLRGPDAMAATGFCSIWNEDGSDAYEVEQPDYVSVPNPRYQELAAT</sequence>
<proteinExistence type="predicted"/>
<dbReference type="EMBL" id="LAZR01023050">
    <property type="protein sequence ID" value="KKL79838.1"/>
    <property type="molecule type" value="Genomic_DNA"/>
</dbReference>
<evidence type="ECO:0000313" key="1">
    <source>
        <dbReference type="EMBL" id="KKL79838.1"/>
    </source>
</evidence>
<name>A0A0F9F0D6_9ZZZZ</name>
<dbReference type="AlphaFoldDB" id="A0A0F9F0D6"/>
<comment type="caution">
    <text evidence="1">The sequence shown here is derived from an EMBL/GenBank/DDBJ whole genome shotgun (WGS) entry which is preliminary data.</text>
</comment>
<reference evidence="1" key="1">
    <citation type="journal article" date="2015" name="Nature">
        <title>Complex archaea that bridge the gap between prokaryotes and eukaryotes.</title>
        <authorList>
            <person name="Spang A."/>
            <person name="Saw J.H."/>
            <person name="Jorgensen S.L."/>
            <person name="Zaremba-Niedzwiedzka K."/>
            <person name="Martijn J."/>
            <person name="Lind A.E."/>
            <person name="van Eijk R."/>
            <person name="Schleper C."/>
            <person name="Guy L."/>
            <person name="Ettema T.J."/>
        </authorList>
    </citation>
    <scope>NUCLEOTIDE SEQUENCE</scope>
</reference>
<organism evidence="1">
    <name type="scientific">marine sediment metagenome</name>
    <dbReference type="NCBI Taxonomy" id="412755"/>
    <lineage>
        <taxon>unclassified sequences</taxon>
        <taxon>metagenomes</taxon>
        <taxon>ecological metagenomes</taxon>
    </lineage>
</organism>
<accession>A0A0F9F0D6</accession>
<gene>
    <name evidence="1" type="ORF">LCGC14_2010820</name>
</gene>